<dbReference type="Proteomes" id="UP000622707">
    <property type="component" value="Unassembled WGS sequence"/>
</dbReference>
<dbReference type="InterPro" id="IPR052894">
    <property type="entry name" value="AsmA-related"/>
</dbReference>
<dbReference type="Pfam" id="PF05359">
    <property type="entry name" value="DUF748"/>
    <property type="match status" value="1"/>
</dbReference>
<organism evidence="1 2">
    <name type="scientific">Ramlibacter alkalitolerans</name>
    <dbReference type="NCBI Taxonomy" id="2039631"/>
    <lineage>
        <taxon>Bacteria</taxon>
        <taxon>Pseudomonadati</taxon>
        <taxon>Pseudomonadota</taxon>
        <taxon>Betaproteobacteria</taxon>
        <taxon>Burkholderiales</taxon>
        <taxon>Comamonadaceae</taxon>
        <taxon>Ramlibacter</taxon>
    </lineage>
</organism>
<dbReference type="PANTHER" id="PTHR30441:SF8">
    <property type="entry name" value="DUF748 DOMAIN-CONTAINING PROTEIN"/>
    <property type="match status" value="1"/>
</dbReference>
<dbReference type="PANTHER" id="PTHR30441">
    <property type="entry name" value="DUF748 DOMAIN-CONTAINING PROTEIN"/>
    <property type="match status" value="1"/>
</dbReference>
<comment type="caution">
    <text evidence="1">The sequence shown here is derived from an EMBL/GenBank/DDBJ whole genome shotgun (WGS) entry which is preliminary data.</text>
</comment>
<name>A0ABS1JS10_9BURK</name>
<dbReference type="InterPro" id="IPR008023">
    <property type="entry name" value="DUF748"/>
</dbReference>
<evidence type="ECO:0000313" key="2">
    <source>
        <dbReference type="Proteomes" id="UP000622707"/>
    </source>
</evidence>
<dbReference type="RefSeq" id="WP_201691600.1">
    <property type="nucleotide sequence ID" value="NZ_JAEQND010000010.1"/>
</dbReference>
<keyword evidence="2" id="KW-1185">Reference proteome</keyword>
<proteinExistence type="predicted"/>
<reference evidence="1 2" key="1">
    <citation type="journal article" date="2017" name="Int. J. Syst. Evol. Microbiol.">
        <title>Ramlibacter alkalitolerans sp. nov., alkali-tolerant bacterium isolated from soil of ginseng.</title>
        <authorList>
            <person name="Lee D.H."/>
            <person name="Cha C.J."/>
        </authorList>
    </citation>
    <scope>NUCLEOTIDE SEQUENCE [LARGE SCALE GENOMIC DNA]</scope>
    <source>
        <strain evidence="1 2">KACC 19305</strain>
    </source>
</reference>
<dbReference type="EMBL" id="JAEQND010000010">
    <property type="protein sequence ID" value="MBL0427069.1"/>
    <property type="molecule type" value="Genomic_DNA"/>
</dbReference>
<gene>
    <name evidence="1" type="ORF">JI746_18280</name>
</gene>
<evidence type="ECO:0000313" key="1">
    <source>
        <dbReference type="EMBL" id="MBL0427069.1"/>
    </source>
</evidence>
<sequence>MKRSWMRWTAGALGAVALYAALGFWAVPAAVSALLVRYAERELGRSVSLGELRFNPFTLRLQAADLRLRDRDGSELLSLGGLVVQPQWRSITRRAWSFAELRLAQPQAWLRIAPDGSFNLARLLADVRGNTPPEEGTSLPRVVIGQFAVEQGRVAFDDRHAGYRNVITPIAFRLENFSTLPEHNQDHVFTARSEHGGVLRWKGSTSLQPLRASGELTLENASLPELAVYLQPWMRATLAAGRLDAVLPYTFSYEQARVQARIAGMRVQLRDLAVSHQGAKDSFATLTRLEASGVDADLVQLQATVAQLKAQGGQLAVRRDAHGELDLQRLMGQAAGPAAALPVAQAGPPTAWRLAVRDVALEQVAVHARDESVAPPLLLDAGELTLRFALAAQQDASGLQVKVSDARFDAAGLALARGTQPPLKLRQASLSQGSVDLQARRVEIGKVLLDGAEVQLRRARDGTLDLANLLPTLPAADPAPSEAAAWTVATGELALQHASVRVSDQASGLDLQAQDIALAVQGAGSDLAQPLRFQGGFALRSGGRLRAEGRLVPATGALDAQLQAQELALAPAQSLLAQYLRLRLAGGSVSARGRLQMRPPGGGRKAPELQYDGGLHVTGLVLNEQDGERFLAWKDVGADSLRATLAPNRLEVPELRVVGAEAKLMIEDDRSLNAVRLLVAQPAPAPATAQAVPVAVATDPRAAAAAPPAAAEPFPVRIRRVRLQDAKLDFTDLSLRPQFGARIHELHGAINGLSTQPGTRSQVELEGRVDEFGLARLRGEVNAFSPRDSTDLRAEFRNVDMVAASPYSMKFAGYRIAEGRISLDLQYKLAGGRLEGDNRVVIDRLTLGERVDSPDAMKLPLQLAIAILKDSNGRIELGLPVSGSLDDPQFSYGAVVWKAITNLLGRIVSAPFRALGGLLGVGGEKLEAIEFDPGSARLLPPEREKLRQVAGILGQRAQLKLAVPGRYDEAADGAALRRRAVRAEVARRAGLTVAADEEAGPLDPADRAVRVALRELFAQRFGKAELEKEVAAVERGAPAPGAAASAPQPSLALWQRVGKLVQGEPQVADARGFYATLQRRLEAAQELPAGTLARLGEQRAAAIVAALVAEGVAGERAGPAPAAKVEGSGRMVPLALELSAR</sequence>
<protein>
    <submittedName>
        <fullName evidence="1">DUF748 domain-containing protein</fullName>
    </submittedName>
</protein>
<accession>A0ABS1JS10</accession>